<keyword evidence="1" id="KW-0732">Signal</keyword>
<dbReference type="GO" id="GO:0051118">
    <property type="term" value="F:glucan endo-1,3-alpha-glucosidase activity"/>
    <property type="evidence" value="ECO:0007669"/>
    <property type="project" value="InterPro"/>
</dbReference>
<dbReference type="Gene3D" id="3.20.20.80">
    <property type="entry name" value="Glycosidases"/>
    <property type="match status" value="1"/>
</dbReference>
<proteinExistence type="predicted"/>
<gene>
    <name evidence="2" type="ORF">B0A48_12062</name>
</gene>
<dbReference type="AlphaFoldDB" id="A0A1V8STL4"/>
<accession>A0A1V8STL4</accession>
<organism evidence="2 3">
    <name type="scientific">Cryoendolithus antarcticus</name>
    <dbReference type="NCBI Taxonomy" id="1507870"/>
    <lineage>
        <taxon>Eukaryota</taxon>
        <taxon>Fungi</taxon>
        <taxon>Dikarya</taxon>
        <taxon>Ascomycota</taxon>
        <taxon>Pezizomycotina</taxon>
        <taxon>Dothideomycetes</taxon>
        <taxon>Dothideomycetidae</taxon>
        <taxon>Cladosporiales</taxon>
        <taxon>Cladosporiaceae</taxon>
        <taxon>Cryoendolithus</taxon>
    </lineage>
</organism>
<feature type="chain" id="PRO_5012845235" description="Glycoside hydrolase family 71 protein" evidence="1">
    <location>
        <begin position="21"/>
        <end position="496"/>
    </location>
</feature>
<comment type="caution">
    <text evidence="2">The sequence shown here is derived from an EMBL/GenBank/DDBJ whole genome shotgun (WGS) entry which is preliminary data.</text>
</comment>
<dbReference type="Proteomes" id="UP000192596">
    <property type="component" value="Unassembled WGS sequence"/>
</dbReference>
<evidence type="ECO:0000313" key="3">
    <source>
        <dbReference type="Proteomes" id="UP000192596"/>
    </source>
</evidence>
<dbReference type="OrthoDB" id="3257981at2759"/>
<dbReference type="CDD" id="cd11577">
    <property type="entry name" value="GH71"/>
    <property type="match status" value="1"/>
</dbReference>
<name>A0A1V8STL4_9PEZI</name>
<dbReference type="InParanoid" id="A0A1V8STL4"/>
<dbReference type="Pfam" id="PF03659">
    <property type="entry name" value="Glyco_hydro_71"/>
    <property type="match status" value="1"/>
</dbReference>
<evidence type="ECO:0000313" key="2">
    <source>
        <dbReference type="EMBL" id="OQO02535.1"/>
    </source>
</evidence>
<protein>
    <recommendedName>
        <fullName evidence="4">Glycoside hydrolase family 71 protein</fullName>
    </recommendedName>
</protein>
<dbReference type="STRING" id="1507870.A0A1V8STL4"/>
<feature type="signal peptide" evidence="1">
    <location>
        <begin position="1"/>
        <end position="20"/>
    </location>
</feature>
<dbReference type="InterPro" id="IPR005197">
    <property type="entry name" value="Glyco_hydro_71"/>
</dbReference>
<evidence type="ECO:0000256" key="1">
    <source>
        <dbReference type="SAM" id="SignalP"/>
    </source>
</evidence>
<dbReference type="EMBL" id="NAJO01000027">
    <property type="protein sequence ID" value="OQO02535.1"/>
    <property type="molecule type" value="Genomic_DNA"/>
</dbReference>
<sequence>MFSLSTTLALSALTLRIASAADVFAHFMVMNSYAYDVDQWKKDMSDAQQIGIDGFALNWIPPYCQGDQGWTADRIGDAFTAAEQMGFKLAHSFDMSYSECNTYWTPQYMAQILSKYASNPATYRWNGDILVTTYGGDYVSQYGNDFFNQLKAEMSYSNQYISLSPALTKYSMAGYDDPSGQASQLLSDFPSIDGYLNWQAWPLNVQENITATPDQAFQSALKTAGKKGPYIMSVSPWQYKDLNNGNPLDAWVAFSDTLFPDRFAQLTNKEVQPDIIEILTWNDFCESHYLRDLPDQHDTSAKDYVVLGDMGNYVWGQNHAPWRIIAKYYISWWKSGSPPPIIMDQVVYWYRVHPKDASCYYGSSTAIKNANMPADAMFAWALVKDSATISMTVGSNQYHTFTADGSGPAMGQVAFPSDLGGGVTPEVAIVRDGQTIYTGKGSQTISSSCQWQNFNPNVNLVGDGTNQGIVGVNNKMTSSKKHRRHSHRHVRHIGDH</sequence>
<reference evidence="3" key="1">
    <citation type="submission" date="2017-03" db="EMBL/GenBank/DDBJ databases">
        <title>Genomes of endolithic fungi from Antarctica.</title>
        <authorList>
            <person name="Coleine C."/>
            <person name="Masonjones S."/>
            <person name="Stajich J.E."/>
        </authorList>
    </citation>
    <scope>NUCLEOTIDE SEQUENCE [LARGE SCALE GENOMIC DNA]</scope>
    <source>
        <strain evidence="3">CCFEE 5527</strain>
    </source>
</reference>
<evidence type="ECO:0008006" key="4">
    <source>
        <dbReference type="Google" id="ProtNLM"/>
    </source>
</evidence>
<keyword evidence="3" id="KW-1185">Reference proteome</keyword>